<protein>
    <recommendedName>
        <fullName evidence="8">Helicase C-terminal domain-containing protein</fullName>
    </recommendedName>
</protein>
<dbReference type="VEuPathDB" id="CryptoDB:Cvel_4107"/>
<dbReference type="SMART" id="SM00487">
    <property type="entry name" value="DEXDc"/>
    <property type="match status" value="1"/>
</dbReference>
<feature type="domain" description="Helicase ATP-binding" evidence="5">
    <location>
        <begin position="48"/>
        <end position="219"/>
    </location>
</feature>
<dbReference type="SMART" id="SM00490">
    <property type="entry name" value="HELICc"/>
    <property type="match status" value="1"/>
</dbReference>
<dbReference type="GO" id="GO:0016787">
    <property type="term" value="F:hydrolase activity"/>
    <property type="evidence" value="ECO:0007669"/>
    <property type="project" value="UniProtKB-KW"/>
</dbReference>
<reference evidence="7" key="1">
    <citation type="submission" date="2014-11" db="EMBL/GenBank/DDBJ databases">
        <authorList>
            <person name="Otto D Thomas"/>
            <person name="Naeem Raeece"/>
        </authorList>
    </citation>
    <scope>NUCLEOTIDE SEQUENCE</scope>
</reference>
<dbReference type="GO" id="GO:0003676">
    <property type="term" value="F:nucleic acid binding"/>
    <property type="evidence" value="ECO:0007669"/>
    <property type="project" value="InterPro"/>
</dbReference>
<dbReference type="InterPro" id="IPR014001">
    <property type="entry name" value="Helicase_ATP-bd"/>
</dbReference>
<dbReference type="CDD" id="cd18793">
    <property type="entry name" value="SF2_C_SNF"/>
    <property type="match status" value="1"/>
</dbReference>
<keyword evidence="2" id="KW-0378">Hydrolase</keyword>
<dbReference type="PROSITE" id="PS51194">
    <property type="entry name" value="HELICASE_CTER"/>
    <property type="match status" value="1"/>
</dbReference>
<evidence type="ECO:0000259" key="5">
    <source>
        <dbReference type="PROSITE" id="PS51192"/>
    </source>
</evidence>
<dbReference type="PANTHER" id="PTHR10799">
    <property type="entry name" value="SNF2/RAD54 HELICASE FAMILY"/>
    <property type="match status" value="1"/>
</dbReference>
<feature type="domain" description="Helicase C-terminal" evidence="6">
    <location>
        <begin position="434"/>
        <end position="629"/>
    </location>
</feature>
<sequence length="704" mass="78446">MSNQQIPQFPILDFVKPIGSGDVEEVHEIRFPSDHQKPVLSVFERAASAGEEFPKCFLVNHQTDSGKTLLALAVSVFCAKERPEEFQFCVYICKNKAMVKQVETEAALLLQHFPEGNFTVEEPRQREKFFQVMTYESFRSIFLKDPGSLTNSALREMFKRCILVFDEVQNATDFEEATKLSKALREASGFFPSSLLLSATPQTNGPFDLVFLLRLLHPEWIQEQETNRGRLLFREFVIHSGESAETTTVRLSQVAKEMEDGKLPEDFLRVLAEGFKDRISVRVPSDPESDSDGRGNGCNSSLPQDVKVIRVPMDPFTDHLYAELQEKLLTQQMQELLHSVRARDLLTGDSEGGEAPVPSDDSLQNHPEVRGSLTKDEAKRMNCFLSLARQLCTSHTIRDDGKRDKGELRARYAELAAAWPNQSETRWSGKIEALCRRFLELFVSEDRKGIIYSTYNAAGLDPIKNCMDALAQEVLPAGKRLNIRVINYTADAELRTRIVKDFNDGNVHLILLCSAGGEGIDLHNVEQVHILEPHWNNQRLVQVFGRAREQRDDAARQERGVKKFLYISERRAGTGTGTGVRTPTADEHVYATAQKKDQLIKQAAAVLKRVCIEAKGSVDEAVEEAKKVQREQGVGGQGRKRGAEDEGGAASSGGSSRLVVPRVEEPQGEAAEAEGHGENQGDVQMFSADEAAQMHGHAAPAEAV</sequence>
<evidence type="ECO:0000313" key="7">
    <source>
        <dbReference type="EMBL" id="CEM22500.1"/>
    </source>
</evidence>
<feature type="region of interest" description="Disordered" evidence="4">
    <location>
        <begin position="347"/>
        <end position="369"/>
    </location>
</feature>
<dbReference type="GO" id="GO:0005524">
    <property type="term" value="F:ATP binding"/>
    <property type="evidence" value="ECO:0007669"/>
    <property type="project" value="UniProtKB-KW"/>
</dbReference>
<evidence type="ECO:0000256" key="4">
    <source>
        <dbReference type="SAM" id="MobiDB-lite"/>
    </source>
</evidence>
<dbReference type="PROSITE" id="PS51192">
    <property type="entry name" value="HELICASE_ATP_BIND_1"/>
    <property type="match status" value="1"/>
</dbReference>
<dbReference type="Gene3D" id="3.40.50.300">
    <property type="entry name" value="P-loop containing nucleotide triphosphate hydrolases"/>
    <property type="match status" value="2"/>
</dbReference>
<feature type="region of interest" description="Disordered" evidence="4">
    <location>
        <begin position="626"/>
        <end position="704"/>
    </location>
</feature>
<gene>
    <name evidence="7" type="ORF">Cvel_4107</name>
</gene>
<evidence type="ECO:0000256" key="1">
    <source>
        <dbReference type="ARBA" id="ARBA00022741"/>
    </source>
</evidence>
<feature type="region of interest" description="Disordered" evidence="4">
    <location>
        <begin position="281"/>
        <end position="303"/>
    </location>
</feature>
<keyword evidence="1" id="KW-0547">Nucleotide-binding</keyword>
<accession>A0A0G4G328</accession>
<dbReference type="InterPro" id="IPR011545">
    <property type="entry name" value="DEAD/DEAH_box_helicase_dom"/>
</dbReference>
<dbReference type="InterPro" id="IPR027417">
    <property type="entry name" value="P-loop_NTPase"/>
</dbReference>
<dbReference type="EMBL" id="CDMZ01000838">
    <property type="protein sequence ID" value="CEM22500.1"/>
    <property type="molecule type" value="Genomic_DNA"/>
</dbReference>
<keyword evidence="3" id="KW-0067">ATP-binding</keyword>
<organism evidence="7">
    <name type="scientific">Chromera velia CCMP2878</name>
    <dbReference type="NCBI Taxonomy" id="1169474"/>
    <lineage>
        <taxon>Eukaryota</taxon>
        <taxon>Sar</taxon>
        <taxon>Alveolata</taxon>
        <taxon>Colpodellida</taxon>
        <taxon>Chromeraceae</taxon>
        <taxon>Chromera</taxon>
    </lineage>
</organism>
<name>A0A0G4G328_9ALVE</name>
<evidence type="ECO:0000256" key="3">
    <source>
        <dbReference type="ARBA" id="ARBA00022840"/>
    </source>
</evidence>
<dbReference type="Pfam" id="PF00271">
    <property type="entry name" value="Helicase_C"/>
    <property type="match status" value="1"/>
</dbReference>
<evidence type="ECO:0008006" key="8">
    <source>
        <dbReference type="Google" id="ProtNLM"/>
    </source>
</evidence>
<proteinExistence type="predicted"/>
<evidence type="ECO:0000259" key="6">
    <source>
        <dbReference type="PROSITE" id="PS51194"/>
    </source>
</evidence>
<dbReference type="SUPFAM" id="SSF52540">
    <property type="entry name" value="P-loop containing nucleoside triphosphate hydrolases"/>
    <property type="match status" value="2"/>
</dbReference>
<dbReference type="InterPro" id="IPR049730">
    <property type="entry name" value="SNF2/RAD54-like_C"/>
</dbReference>
<dbReference type="Pfam" id="PF00270">
    <property type="entry name" value="DEAD"/>
    <property type="match status" value="1"/>
</dbReference>
<dbReference type="AlphaFoldDB" id="A0A0G4G328"/>
<evidence type="ECO:0000256" key="2">
    <source>
        <dbReference type="ARBA" id="ARBA00022801"/>
    </source>
</evidence>
<dbReference type="InterPro" id="IPR001650">
    <property type="entry name" value="Helicase_C-like"/>
</dbReference>